<proteinExistence type="predicted"/>
<protein>
    <recommendedName>
        <fullName evidence="3">Lipoprotein</fullName>
    </recommendedName>
</protein>
<gene>
    <name evidence="1" type="ORF">N646_4003</name>
</gene>
<organism evidence="1 2">
    <name type="scientific">Vibrio alginolyticus (strain ATCC 17749 / DSM 2171 / NBRC 15630 / NCIMB 1903 / NCTC 12160 / XII-53)</name>
    <dbReference type="NCBI Taxonomy" id="1219076"/>
    <lineage>
        <taxon>Bacteria</taxon>
        <taxon>Pseudomonadati</taxon>
        <taxon>Pseudomonadota</taxon>
        <taxon>Gammaproteobacteria</taxon>
        <taxon>Vibrionales</taxon>
        <taxon>Vibrionaceae</taxon>
        <taxon>Vibrio</taxon>
    </lineage>
</organism>
<dbReference type="KEGG" id="vag:N646_4003"/>
<name>A0A2I3CPZ4_VIBAX</name>
<sequence length="136" mass="15588">MNKITKLALTLSVLTSVVGCQLVSNTPMQSTATKEIIEKAKAEFDGQRFYKLNEYDEEINVSDDGVITFKSYLPRSGGYEWVPIVIRDTSFRVSCDYFSEYVEAGMVVQVQFVGKRGRIENYDKQRCEEFGEPTWQ</sequence>
<dbReference type="HOGENOM" id="CLU_163441_0_0_6"/>
<dbReference type="PROSITE" id="PS51257">
    <property type="entry name" value="PROKAR_LIPOPROTEIN"/>
    <property type="match status" value="1"/>
</dbReference>
<dbReference type="EMBL" id="CP006719">
    <property type="protein sequence ID" value="AGV19812.1"/>
    <property type="molecule type" value="Genomic_DNA"/>
</dbReference>
<dbReference type="AlphaFoldDB" id="A0A2I3CPZ4"/>
<reference evidence="1 2" key="1">
    <citation type="journal article" date="2015" name="Genome Announc.">
        <title>Complete genome sequence of Vibrio alginolyticus ATCC 17749.</title>
        <authorList>
            <person name="Liu X.F."/>
            <person name="Cao Y."/>
            <person name="Zhang H.L."/>
            <person name="Chen Y.J."/>
            <person name="Hu C.J."/>
        </authorList>
    </citation>
    <scope>NUCLEOTIDE SEQUENCE [LARGE SCALE GENOMIC DNA]</scope>
    <source>
        <strain evidence="2">ATCC 17749 / DSM 2171 / NBRC 15630 / NCIMB 1903 / NCTC 12160 / XII-53</strain>
    </source>
</reference>
<dbReference type="Proteomes" id="UP000016714">
    <property type="component" value="Chromosome 2"/>
</dbReference>
<accession>A0A2I3CPZ4</accession>
<evidence type="ECO:0000313" key="1">
    <source>
        <dbReference type="EMBL" id="AGV19812.1"/>
    </source>
</evidence>
<dbReference type="GeneID" id="75166009"/>
<dbReference type="RefSeq" id="WP_017820364.1">
    <property type="nucleotide sequence ID" value="NC_022359.1"/>
</dbReference>
<evidence type="ECO:0000313" key="2">
    <source>
        <dbReference type="Proteomes" id="UP000016714"/>
    </source>
</evidence>
<evidence type="ECO:0008006" key="3">
    <source>
        <dbReference type="Google" id="ProtNLM"/>
    </source>
</evidence>